<keyword evidence="3" id="KW-0521">NADP</keyword>
<dbReference type="InterPro" id="IPR036291">
    <property type="entry name" value="NAD(P)-bd_dom_sf"/>
</dbReference>
<dbReference type="STRING" id="670483.S7Q2B2"/>
<organism evidence="6 7">
    <name type="scientific">Gloeophyllum trabeum (strain ATCC 11539 / FP-39264 / Madison 617)</name>
    <name type="common">Brown rot fungus</name>
    <dbReference type="NCBI Taxonomy" id="670483"/>
    <lineage>
        <taxon>Eukaryota</taxon>
        <taxon>Fungi</taxon>
        <taxon>Dikarya</taxon>
        <taxon>Basidiomycota</taxon>
        <taxon>Agaricomycotina</taxon>
        <taxon>Agaricomycetes</taxon>
        <taxon>Gloeophyllales</taxon>
        <taxon>Gloeophyllaceae</taxon>
        <taxon>Gloeophyllum</taxon>
    </lineage>
</organism>
<dbReference type="PANTHER" id="PTHR43899:SF13">
    <property type="entry name" value="RH59310P"/>
    <property type="match status" value="1"/>
</dbReference>
<dbReference type="RefSeq" id="XP_007867990.1">
    <property type="nucleotide sequence ID" value="XM_007869799.1"/>
</dbReference>
<dbReference type="PANTHER" id="PTHR43899">
    <property type="entry name" value="RH59310P"/>
    <property type="match status" value="1"/>
</dbReference>
<dbReference type="KEGG" id="gtr:GLOTRDRAFT_139835"/>
<dbReference type="InterPro" id="IPR020904">
    <property type="entry name" value="Sc_DH/Rdtase_CS"/>
</dbReference>
<name>S7Q2B2_GLOTA</name>
<dbReference type="GeneID" id="19304359"/>
<dbReference type="GO" id="GO:0016491">
    <property type="term" value="F:oxidoreductase activity"/>
    <property type="evidence" value="ECO:0007669"/>
    <property type="project" value="UniProtKB-KW"/>
</dbReference>
<evidence type="ECO:0000256" key="1">
    <source>
        <dbReference type="ARBA" id="ARBA00004240"/>
    </source>
</evidence>
<keyword evidence="4" id="KW-0560">Oxidoreductase</keyword>
<reference evidence="6 7" key="1">
    <citation type="journal article" date="2012" name="Science">
        <title>The Paleozoic origin of enzymatic lignin decomposition reconstructed from 31 fungal genomes.</title>
        <authorList>
            <person name="Floudas D."/>
            <person name="Binder M."/>
            <person name="Riley R."/>
            <person name="Barry K."/>
            <person name="Blanchette R.A."/>
            <person name="Henrissat B."/>
            <person name="Martinez A.T."/>
            <person name="Otillar R."/>
            <person name="Spatafora J.W."/>
            <person name="Yadav J.S."/>
            <person name="Aerts A."/>
            <person name="Benoit I."/>
            <person name="Boyd A."/>
            <person name="Carlson A."/>
            <person name="Copeland A."/>
            <person name="Coutinho P.M."/>
            <person name="de Vries R.P."/>
            <person name="Ferreira P."/>
            <person name="Findley K."/>
            <person name="Foster B."/>
            <person name="Gaskell J."/>
            <person name="Glotzer D."/>
            <person name="Gorecki P."/>
            <person name="Heitman J."/>
            <person name="Hesse C."/>
            <person name="Hori C."/>
            <person name="Igarashi K."/>
            <person name="Jurgens J.A."/>
            <person name="Kallen N."/>
            <person name="Kersten P."/>
            <person name="Kohler A."/>
            <person name="Kuees U."/>
            <person name="Kumar T.K.A."/>
            <person name="Kuo A."/>
            <person name="LaButti K."/>
            <person name="Larrondo L.F."/>
            <person name="Lindquist E."/>
            <person name="Ling A."/>
            <person name="Lombard V."/>
            <person name="Lucas S."/>
            <person name="Lundell T."/>
            <person name="Martin R."/>
            <person name="McLaughlin D.J."/>
            <person name="Morgenstern I."/>
            <person name="Morin E."/>
            <person name="Murat C."/>
            <person name="Nagy L.G."/>
            <person name="Nolan M."/>
            <person name="Ohm R.A."/>
            <person name="Patyshakuliyeva A."/>
            <person name="Rokas A."/>
            <person name="Ruiz-Duenas F.J."/>
            <person name="Sabat G."/>
            <person name="Salamov A."/>
            <person name="Samejima M."/>
            <person name="Schmutz J."/>
            <person name="Slot J.C."/>
            <person name="St John F."/>
            <person name="Stenlid J."/>
            <person name="Sun H."/>
            <person name="Sun S."/>
            <person name="Syed K."/>
            <person name="Tsang A."/>
            <person name="Wiebenga A."/>
            <person name="Young D."/>
            <person name="Pisabarro A."/>
            <person name="Eastwood D.C."/>
            <person name="Martin F."/>
            <person name="Cullen D."/>
            <person name="Grigoriev I.V."/>
            <person name="Hibbett D.S."/>
        </authorList>
    </citation>
    <scope>NUCLEOTIDE SEQUENCE [LARGE SCALE GENOMIC DNA]</scope>
    <source>
        <strain evidence="6 7">ATCC 11539</strain>
    </source>
</reference>
<dbReference type="Proteomes" id="UP000030669">
    <property type="component" value="Unassembled WGS sequence"/>
</dbReference>
<dbReference type="AlphaFoldDB" id="S7Q2B2"/>
<evidence type="ECO:0000313" key="7">
    <source>
        <dbReference type="Proteomes" id="UP000030669"/>
    </source>
</evidence>
<dbReference type="InterPro" id="IPR002347">
    <property type="entry name" value="SDR_fam"/>
</dbReference>
<dbReference type="PRINTS" id="PR00080">
    <property type="entry name" value="SDRFAMILY"/>
</dbReference>
<comment type="subcellular location">
    <subcellularLocation>
        <location evidence="1">Endoplasmic reticulum</location>
    </subcellularLocation>
</comment>
<evidence type="ECO:0000256" key="4">
    <source>
        <dbReference type="ARBA" id="ARBA00023002"/>
    </source>
</evidence>
<dbReference type="OrthoDB" id="47007at2759"/>
<dbReference type="Pfam" id="PF00106">
    <property type="entry name" value="adh_short"/>
    <property type="match status" value="1"/>
</dbReference>
<evidence type="ECO:0000256" key="2">
    <source>
        <dbReference type="ARBA" id="ARBA00006484"/>
    </source>
</evidence>
<accession>S7Q2B2</accession>
<dbReference type="EMBL" id="KB469305">
    <property type="protein sequence ID" value="EPQ53687.1"/>
    <property type="molecule type" value="Genomic_DNA"/>
</dbReference>
<dbReference type="GO" id="GO:0005783">
    <property type="term" value="C:endoplasmic reticulum"/>
    <property type="evidence" value="ECO:0007669"/>
    <property type="project" value="UniProtKB-SubCell"/>
</dbReference>
<evidence type="ECO:0000256" key="3">
    <source>
        <dbReference type="ARBA" id="ARBA00022857"/>
    </source>
</evidence>
<evidence type="ECO:0000256" key="5">
    <source>
        <dbReference type="RuleBase" id="RU000363"/>
    </source>
</evidence>
<evidence type="ECO:0000313" key="6">
    <source>
        <dbReference type="EMBL" id="EPQ53687.1"/>
    </source>
</evidence>
<dbReference type="SUPFAM" id="SSF51735">
    <property type="entry name" value="NAD(P)-binding Rossmann-fold domains"/>
    <property type="match status" value="1"/>
</dbReference>
<dbReference type="InterPro" id="IPR051019">
    <property type="entry name" value="VLCFA-Steroid_DH"/>
</dbReference>
<dbReference type="eggNOG" id="ENOG502S55I">
    <property type="taxonomic scope" value="Eukaryota"/>
</dbReference>
<dbReference type="PIRSF" id="PIRSF000126">
    <property type="entry name" value="11-beta-HSD1"/>
    <property type="match status" value="1"/>
</dbReference>
<sequence>MLWRLWASPNGINRYKHGQESWALVTGASDGIGKACVPFLPASSVAKALAQKGFHVLLHGRNPTKLTAVRSELAAECPNAQFEIVVADATKSALAREVAEACKGRTVTILVNNAGYTSTLIQPLETQDYDAVQRGIDIGCSWTTQLTRALLPQLRADAPAAVVNVGSYVARHPPPFLAVYAGTKGYMLAFSRALRTELALLSPSPISVQYHEIHSVATKANGSPVSLAAPHPDVMARAIIVAIGRDKEYVTPYWVHELTSWVLRVLPERVVARMAGGILQGQRTDIKRGEGEEAGGVGE</sequence>
<proteinExistence type="inferred from homology"/>
<gene>
    <name evidence="6" type="ORF">GLOTRDRAFT_139835</name>
</gene>
<dbReference type="HOGENOM" id="CLU_010194_38_2_1"/>
<dbReference type="PROSITE" id="PS00061">
    <property type="entry name" value="ADH_SHORT"/>
    <property type="match status" value="1"/>
</dbReference>
<keyword evidence="7" id="KW-1185">Reference proteome</keyword>
<dbReference type="PRINTS" id="PR00081">
    <property type="entry name" value="GDHRDH"/>
</dbReference>
<dbReference type="OMA" id="ININARW"/>
<protein>
    <submittedName>
        <fullName evidence="6">NAD P-binding protein</fullName>
    </submittedName>
</protein>
<comment type="similarity">
    <text evidence="2 5">Belongs to the short-chain dehydrogenases/reductases (SDR) family.</text>
</comment>
<dbReference type="Gene3D" id="3.40.50.720">
    <property type="entry name" value="NAD(P)-binding Rossmann-like Domain"/>
    <property type="match status" value="1"/>
</dbReference>